<name>A0A9W7L893_9STRA</name>
<keyword evidence="10" id="KW-1185">Reference proteome</keyword>
<gene>
    <name evidence="9" type="ORF">TrCOL_g9613</name>
</gene>
<evidence type="ECO:0000256" key="5">
    <source>
        <dbReference type="ARBA" id="ARBA00022989"/>
    </source>
</evidence>
<keyword evidence="6" id="KW-0472">Membrane</keyword>
<dbReference type="PRINTS" id="PR00019">
    <property type="entry name" value="LEURICHRPT"/>
</dbReference>
<dbReference type="AlphaFoldDB" id="A0A9W7L893"/>
<keyword evidence="5" id="KW-1133">Transmembrane helix</keyword>
<dbReference type="Pfam" id="PF00560">
    <property type="entry name" value="LRR_1"/>
    <property type="match status" value="1"/>
</dbReference>
<keyword evidence="3" id="KW-0732">Signal</keyword>
<evidence type="ECO:0000256" key="2">
    <source>
        <dbReference type="ARBA" id="ARBA00022692"/>
    </source>
</evidence>
<keyword evidence="2" id="KW-0812">Transmembrane</keyword>
<evidence type="ECO:0000256" key="7">
    <source>
        <dbReference type="ARBA" id="ARBA00023180"/>
    </source>
</evidence>
<comment type="caution">
    <text evidence="9">The sequence shown here is derived from an EMBL/GenBank/DDBJ whole genome shotgun (WGS) entry which is preliminary data.</text>
</comment>
<evidence type="ECO:0000313" key="10">
    <source>
        <dbReference type="Proteomes" id="UP001165065"/>
    </source>
</evidence>
<dbReference type="InterPro" id="IPR046956">
    <property type="entry name" value="RLP23-like"/>
</dbReference>
<dbReference type="OrthoDB" id="205182at2759"/>
<evidence type="ECO:0000256" key="1">
    <source>
        <dbReference type="ARBA" id="ARBA00004370"/>
    </source>
</evidence>
<evidence type="ECO:0000313" key="9">
    <source>
        <dbReference type="EMBL" id="GMI37249.1"/>
    </source>
</evidence>
<evidence type="ECO:0000256" key="4">
    <source>
        <dbReference type="ARBA" id="ARBA00022737"/>
    </source>
</evidence>
<dbReference type="SUPFAM" id="SSF52058">
    <property type="entry name" value="L domain-like"/>
    <property type="match status" value="1"/>
</dbReference>
<feature type="region of interest" description="Disordered" evidence="8">
    <location>
        <begin position="1"/>
        <end position="55"/>
    </location>
</feature>
<dbReference type="Proteomes" id="UP001165065">
    <property type="component" value="Unassembled WGS sequence"/>
</dbReference>
<keyword evidence="4" id="KW-0677">Repeat</keyword>
<dbReference type="InterPro" id="IPR001611">
    <property type="entry name" value="Leu-rich_rpt"/>
</dbReference>
<dbReference type="PANTHER" id="PTHR48063:SF98">
    <property type="entry name" value="LRR RECEPTOR-LIKE SERINE_THREONINE-PROTEIN KINASE FLS2"/>
    <property type="match status" value="1"/>
</dbReference>
<dbReference type="PANTHER" id="PTHR48063">
    <property type="entry name" value="LRR RECEPTOR-LIKE KINASE"/>
    <property type="match status" value="1"/>
</dbReference>
<protein>
    <submittedName>
        <fullName evidence="9">Uncharacterized protein</fullName>
    </submittedName>
</protein>
<dbReference type="EMBL" id="BRYA01000995">
    <property type="protein sequence ID" value="GMI37249.1"/>
    <property type="molecule type" value="Genomic_DNA"/>
</dbReference>
<organism evidence="9 10">
    <name type="scientific">Triparma columacea</name>
    <dbReference type="NCBI Taxonomy" id="722753"/>
    <lineage>
        <taxon>Eukaryota</taxon>
        <taxon>Sar</taxon>
        <taxon>Stramenopiles</taxon>
        <taxon>Ochrophyta</taxon>
        <taxon>Bolidophyceae</taxon>
        <taxon>Parmales</taxon>
        <taxon>Triparmaceae</taxon>
        <taxon>Triparma</taxon>
    </lineage>
</organism>
<dbReference type="Gene3D" id="3.80.10.10">
    <property type="entry name" value="Ribonuclease Inhibitor"/>
    <property type="match status" value="2"/>
</dbReference>
<comment type="subcellular location">
    <subcellularLocation>
        <location evidence="1">Membrane</location>
    </subcellularLocation>
</comment>
<feature type="region of interest" description="Disordered" evidence="8">
    <location>
        <begin position="352"/>
        <end position="375"/>
    </location>
</feature>
<evidence type="ECO:0000256" key="8">
    <source>
        <dbReference type="SAM" id="MobiDB-lite"/>
    </source>
</evidence>
<sequence>MMALFGAVSGGGSKVPPKKKARTSGPKQDGGKENKPSQTPKRARPATVFEKQAEEESRLKERMKKGKWNISQGMYWEKRLDLLTLVFELVVQQGFISDNETIHPLSSLSKHIRWTLHPLVKSVVCRRWDIFEDQLLITFPPRLLLKKKLTKAGRNVYDDNPYLPNLEKMSLAKPGFHVNVDREYWRYKDIIRVQLRFPRLKKLEGICRVYCNDPLLKDHIKQNFKSHEKLPNLIPERTKKVVTEIAVCSQRRGEKSRQSWNWKLYEERVIEQFPNIITLDLSLLCTERTYNEAAIATDFPITRCIDFCKEQLKNLVVLALEPDDIEEIMAKCRGLKTLKAKITNTLFLPEPGEFDGYSSSEGEEAGGGDGEEAAGGVENLTTTAATTATAIEQVENEEDWPFDGCEASYQDDGLRWKGNLKIMNKGTAEEAWRFESDVKHSIETKPENRWLSLASLEPPKNCHGLESLDMSGSNNLLLGSINTFLPELERFQDLVSLDLSNNNLRGEIDFVVGLTKLESLDMSKNYLGEKFGIPEFIGDLNSLRTLNLSGNRMKGKIPKSLRELTNLTHLILHSNQLEGEPPSLKYQTKLIVVDISLNYLEGKLKVGSCKELKKLDVSHNEFKTIEGIQRCSKLKFADFSNNNIDLKHFRVADLERLQGLMVVDVRVNKGELKLWEDSKVPEKGVHVQFSTPVRKIKLGTTISEDAGKKHLLVANDHHEDVIQNTGGIGPAQGWANKWRISADGKINKRRAGKKKTR</sequence>
<reference evidence="10" key="1">
    <citation type="journal article" date="2023" name="Commun. Biol.">
        <title>Genome analysis of Parmales, the sister group of diatoms, reveals the evolutionary specialization of diatoms from phago-mixotrophs to photoautotrophs.</title>
        <authorList>
            <person name="Ban H."/>
            <person name="Sato S."/>
            <person name="Yoshikawa S."/>
            <person name="Yamada K."/>
            <person name="Nakamura Y."/>
            <person name="Ichinomiya M."/>
            <person name="Sato N."/>
            <person name="Blanc-Mathieu R."/>
            <person name="Endo H."/>
            <person name="Kuwata A."/>
            <person name="Ogata H."/>
        </authorList>
    </citation>
    <scope>NUCLEOTIDE SEQUENCE [LARGE SCALE GENOMIC DNA]</scope>
</reference>
<keyword evidence="7" id="KW-0325">Glycoprotein</keyword>
<dbReference type="PROSITE" id="PS51450">
    <property type="entry name" value="LRR"/>
    <property type="match status" value="1"/>
</dbReference>
<dbReference type="GO" id="GO:0016020">
    <property type="term" value="C:membrane"/>
    <property type="evidence" value="ECO:0007669"/>
    <property type="project" value="UniProtKB-SubCell"/>
</dbReference>
<dbReference type="Pfam" id="PF13855">
    <property type="entry name" value="LRR_8"/>
    <property type="match status" value="1"/>
</dbReference>
<evidence type="ECO:0000256" key="3">
    <source>
        <dbReference type="ARBA" id="ARBA00022729"/>
    </source>
</evidence>
<feature type="compositionally biased region" description="Acidic residues" evidence="8">
    <location>
        <begin position="361"/>
        <end position="372"/>
    </location>
</feature>
<dbReference type="InterPro" id="IPR032675">
    <property type="entry name" value="LRR_dom_sf"/>
</dbReference>
<proteinExistence type="predicted"/>
<accession>A0A9W7L893</accession>
<evidence type="ECO:0000256" key="6">
    <source>
        <dbReference type="ARBA" id="ARBA00023136"/>
    </source>
</evidence>
<dbReference type="FunFam" id="3.80.10.10:FF:000383">
    <property type="entry name" value="Leucine-rich repeat receptor protein kinase EMS1"/>
    <property type="match status" value="1"/>
</dbReference>